<reference evidence="1 2" key="1">
    <citation type="submission" date="2019-12" db="EMBL/GenBank/DDBJ databases">
        <title>Multi-Generational Helicobacter saguini Isolates.</title>
        <authorList>
            <person name="Mannion A."/>
            <person name="Shen Z."/>
            <person name="Fox J.G."/>
        </authorList>
    </citation>
    <scope>NUCLEOTIDE SEQUENCE [LARGE SCALE GENOMIC DNA]</scope>
    <source>
        <strain evidence="2">16-048 (F4)</strain>
    </source>
</reference>
<proteinExistence type="predicted"/>
<accession>A0A6B0HVZ9</accession>
<protein>
    <submittedName>
        <fullName evidence="1">Uncharacterized protein</fullName>
    </submittedName>
</protein>
<name>A0A6B0HVZ9_9HELI</name>
<organism evidence="1 2">
    <name type="scientific">Helicobacter saguini</name>
    <dbReference type="NCBI Taxonomy" id="1548018"/>
    <lineage>
        <taxon>Bacteria</taxon>
        <taxon>Pseudomonadati</taxon>
        <taxon>Campylobacterota</taxon>
        <taxon>Epsilonproteobacteria</taxon>
        <taxon>Campylobacterales</taxon>
        <taxon>Helicobacteraceae</taxon>
        <taxon>Helicobacter</taxon>
    </lineage>
</organism>
<dbReference type="RefSeq" id="WP_160659361.1">
    <property type="nucleotide sequence ID" value="NZ_JRMP02000031.1"/>
</dbReference>
<evidence type="ECO:0000313" key="1">
    <source>
        <dbReference type="EMBL" id="MWV70229.1"/>
    </source>
</evidence>
<evidence type="ECO:0000313" key="2">
    <source>
        <dbReference type="Proteomes" id="UP000477070"/>
    </source>
</evidence>
<dbReference type="EMBL" id="QBIU01000002">
    <property type="protein sequence ID" value="MWV70229.1"/>
    <property type="molecule type" value="Genomic_DNA"/>
</dbReference>
<dbReference type="Proteomes" id="UP000477070">
    <property type="component" value="Unassembled WGS sequence"/>
</dbReference>
<dbReference type="AlphaFoldDB" id="A0A6B0HVZ9"/>
<comment type="caution">
    <text evidence="1">The sequence shown here is derived from an EMBL/GenBank/DDBJ whole genome shotgun (WGS) entry which is preliminary data.</text>
</comment>
<gene>
    <name evidence="1" type="ORF">DCO61_09505</name>
</gene>
<sequence>MFVLSVRFLVVILETFRHTLRCLFASIQRNYIHTRSLRSLLLNCPA</sequence>